<proteinExistence type="inferred from homology"/>
<comment type="similarity">
    <text evidence="2">Belongs to the NAD(P)-dependent epimerase/dehydratase family.</text>
</comment>
<comment type="caution">
    <text evidence="4">The sequence shown here is derived from an EMBL/GenBank/DDBJ whole genome shotgun (WGS) entry which is preliminary data.</text>
</comment>
<dbReference type="Gene3D" id="3.90.25.10">
    <property type="entry name" value="UDP-galactose 4-epimerase, domain 1"/>
    <property type="match status" value="1"/>
</dbReference>
<dbReference type="Proteomes" id="UP001156882">
    <property type="component" value="Unassembled WGS sequence"/>
</dbReference>
<dbReference type="InterPro" id="IPR001509">
    <property type="entry name" value="Epimerase_deHydtase"/>
</dbReference>
<name>A0ABQ6CSE3_9HYPH</name>
<dbReference type="SUPFAM" id="SSF51735">
    <property type="entry name" value="NAD(P)-binding Rossmann-fold domains"/>
    <property type="match status" value="1"/>
</dbReference>
<evidence type="ECO:0000256" key="1">
    <source>
        <dbReference type="ARBA" id="ARBA00005125"/>
    </source>
</evidence>
<keyword evidence="5" id="KW-1185">Reference proteome</keyword>
<dbReference type="RefSeq" id="WP_284315664.1">
    <property type="nucleotide sequence ID" value="NZ_BSPC01000066.1"/>
</dbReference>
<feature type="domain" description="NAD-dependent epimerase/dehydratase" evidence="3">
    <location>
        <begin position="8"/>
        <end position="243"/>
    </location>
</feature>
<dbReference type="EMBL" id="BSPC01000066">
    <property type="protein sequence ID" value="GLS22703.1"/>
    <property type="molecule type" value="Genomic_DNA"/>
</dbReference>
<reference evidence="5" key="1">
    <citation type="journal article" date="2019" name="Int. J. Syst. Evol. Microbiol.">
        <title>The Global Catalogue of Microorganisms (GCM) 10K type strain sequencing project: providing services to taxonomists for standard genome sequencing and annotation.</title>
        <authorList>
            <consortium name="The Broad Institute Genomics Platform"/>
            <consortium name="The Broad Institute Genome Sequencing Center for Infectious Disease"/>
            <person name="Wu L."/>
            <person name="Ma J."/>
        </authorList>
    </citation>
    <scope>NUCLEOTIDE SEQUENCE [LARGE SCALE GENOMIC DNA]</scope>
    <source>
        <strain evidence="5">NBRC 101365</strain>
    </source>
</reference>
<evidence type="ECO:0000313" key="5">
    <source>
        <dbReference type="Proteomes" id="UP001156882"/>
    </source>
</evidence>
<dbReference type="Pfam" id="PF01370">
    <property type="entry name" value="Epimerase"/>
    <property type="match status" value="1"/>
</dbReference>
<sequence>MSDKPIAVVTGGAGFIGSHMVDLLLERGYGVRVIDDLSGGHAANLAHHAGNPDLSSHRIDIRSLEPGNTLFEGARHVFHFAGIGDIVPSIERPLDYMDINVQGTVRVLECARAAKVGKLVYAASSSCYGLAATPTREDHPIDPQYPYALSKYQGEQAVFHWHRVYGLPVNSVCIFNAYGTRVRTTGAYGAVFGVFFRQKLAGKPYTVVGDGTQSRDFIYVTDVATAFLAAAETEVVGERFNIGAGNPKSINHLVSLLGGDVVHVPKRPGEPDCTYADITKITTMLGWHPEVAFEQGVPRMMQQIHLWKDAPLWDPESIAGATKTWFEYLGPRATGEA</sequence>
<accession>A0ABQ6CSE3</accession>
<evidence type="ECO:0000256" key="2">
    <source>
        <dbReference type="ARBA" id="ARBA00007637"/>
    </source>
</evidence>
<comment type="pathway">
    <text evidence="1">Bacterial outer membrane biogenesis; LPS O-antigen biosynthesis.</text>
</comment>
<organism evidence="4 5">
    <name type="scientific">Labrys miyagiensis</name>
    <dbReference type="NCBI Taxonomy" id="346912"/>
    <lineage>
        <taxon>Bacteria</taxon>
        <taxon>Pseudomonadati</taxon>
        <taxon>Pseudomonadota</taxon>
        <taxon>Alphaproteobacteria</taxon>
        <taxon>Hyphomicrobiales</taxon>
        <taxon>Xanthobacteraceae</taxon>
        <taxon>Labrys</taxon>
    </lineage>
</organism>
<dbReference type="PANTHER" id="PTHR43000">
    <property type="entry name" value="DTDP-D-GLUCOSE 4,6-DEHYDRATASE-RELATED"/>
    <property type="match status" value="1"/>
</dbReference>
<protein>
    <submittedName>
        <fullName evidence="4">NAD dependent epimerase/dehydratase</fullName>
    </submittedName>
</protein>
<evidence type="ECO:0000259" key="3">
    <source>
        <dbReference type="Pfam" id="PF01370"/>
    </source>
</evidence>
<evidence type="ECO:0000313" key="4">
    <source>
        <dbReference type="EMBL" id="GLS22703.1"/>
    </source>
</evidence>
<gene>
    <name evidence="4" type="ORF">GCM10007874_57230</name>
</gene>
<dbReference type="InterPro" id="IPR036291">
    <property type="entry name" value="NAD(P)-bd_dom_sf"/>
</dbReference>
<dbReference type="Gene3D" id="3.40.50.720">
    <property type="entry name" value="NAD(P)-binding Rossmann-like Domain"/>
    <property type="match status" value="1"/>
</dbReference>